<comment type="similarity">
    <text evidence="2">Belongs to the geminin family.</text>
</comment>
<dbReference type="Pfam" id="PF07412">
    <property type="entry name" value="Geminin"/>
    <property type="match status" value="1"/>
</dbReference>
<protein>
    <submittedName>
        <fullName evidence="8">Geminin-like</fullName>
    </submittedName>
</protein>
<comment type="caution">
    <text evidence="8">The sequence shown here is derived from an EMBL/GenBank/DDBJ whole genome shotgun (WGS) entry which is preliminary data.</text>
</comment>
<keyword evidence="4" id="KW-0539">Nucleus</keyword>
<keyword evidence="5" id="KW-0131">Cell cycle</keyword>
<evidence type="ECO:0000256" key="4">
    <source>
        <dbReference type="ARBA" id="ARBA00023242"/>
    </source>
</evidence>
<dbReference type="Gene3D" id="1.20.5.1180">
    <property type="entry name" value="Geminin coiled-coil domain"/>
    <property type="match status" value="1"/>
</dbReference>
<keyword evidence="9" id="KW-1185">Reference proteome</keyword>
<dbReference type="InterPro" id="IPR022786">
    <property type="entry name" value="Geminin/Multicilin"/>
</dbReference>
<dbReference type="Proteomes" id="UP001369086">
    <property type="component" value="Unassembled WGS sequence"/>
</dbReference>
<comment type="subcellular location">
    <subcellularLocation>
        <location evidence="1">Nucleus</location>
    </subcellularLocation>
</comment>
<evidence type="ECO:0000256" key="1">
    <source>
        <dbReference type="ARBA" id="ARBA00004123"/>
    </source>
</evidence>
<evidence type="ECO:0000256" key="5">
    <source>
        <dbReference type="ARBA" id="ARBA00023306"/>
    </source>
</evidence>
<evidence type="ECO:0000256" key="2">
    <source>
        <dbReference type="ARBA" id="ARBA00007979"/>
    </source>
</evidence>
<evidence type="ECO:0000256" key="6">
    <source>
        <dbReference type="SAM" id="Coils"/>
    </source>
</evidence>
<feature type="region of interest" description="Disordered" evidence="7">
    <location>
        <begin position="114"/>
        <end position="149"/>
    </location>
</feature>
<dbReference type="PANTHER" id="PTHR13372:SF4">
    <property type="entry name" value="GEMININ"/>
    <property type="match status" value="1"/>
</dbReference>
<evidence type="ECO:0000256" key="3">
    <source>
        <dbReference type="ARBA" id="ARBA00023054"/>
    </source>
</evidence>
<dbReference type="EMBL" id="JAHFZB010000003">
    <property type="protein sequence ID" value="KAK6491773.1"/>
    <property type="molecule type" value="Genomic_DNA"/>
</dbReference>
<dbReference type="SUPFAM" id="SSF111469">
    <property type="entry name" value="Geminin coiled-coil domain"/>
    <property type="match status" value="1"/>
</dbReference>
<sequence length="287" mass="32951">MHRFDRDGRKGTVGYLVYRSLSYLPKQETIQYSIQLGCVVNIGRVFLYYASIEEMNTNVKHRLDAGTTASSIKSIFTVGVNGGSNARRTLQAIQPTVITGYLVGRTREPVRSLPKRKLWSTEQPKSSKRAKTEVAVYTEDNENENGPEGMTKETYELMVKETPPSTYWKELADERREALYKVLQENEMLHKKIELKEENISKLKQENEELADLAEHVQYMASMIERLTGKSPDNLKVLRDLDAEEHEHEDDEEYISSEDEDKLSEFESDNEDDTSVPDFNVPKSSLN</sequence>
<gene>
    <name evidence="8" type="ORF">HHUSO_G3939</name>
</gene>
<proteinExistence type="inferred from homology"/>
<name>A0ABR1A3V4_HUSHU</name>
<accession>A0ABR1A3V4</accession>
<feature type="compositionally biased region" description="Acidic residues" evidence="7">
    <location>
        <begin position="242"/>
        <end position="275"/>
    </location>
</feature>
<evidence type="ECO:0000256" key="7">
    <source>
        <dbReference type="SAM" id="MobiDB-lite"/>
    </source>
</evidence>
<dbReference type="PANTHER" id="PTHR13372">
    <property type="entry name" value="GEMININ"/>
    <property type="match status" value="1"/>
</dbReference>
<dbReference type="CDD" id="cd22589">
    <property type="entry name" value="geminin_CC"/>
    <property type="match status" value="1"/>
</dbReference>
<evidence type="ECO:0000313" key="8">
    <source>
        <dbReference type="EMBL" id="KAK6491773.1"/>
    </source>
</evidence>
<feature type="region of interest" description="Disordered" evidence="7">
    <location>
        <begin position="238"/>
        <end position="287"/>
    </location>
</feature>
<organism evidence="8 9">
    <name type="scientific">Huso huso</name>
    <name type="common">Beluga</name>
    <name type="synonym">Acipenser huso</name>
    <dbReference type="NCBI Taxonomy" id="61971"/>
    <lineage>
        <taxon>Eukaryota</taxon>
        <taxon>Metazoa</taxon>
        <taxon>Chordata</taxon>
        <taxon>Craniata</taxon>
        <taxon>Vertebrata</taxon>
        <taxon>Euteleostomi</taxon>
        <taxon>Actinopterygii</taxon>
        <taxon>Chondrostei</taxon>
        <taxon>Acipenseriformes</taxon>
        <taxon>Acipenseridae</taxon>
        <taxon>Huso</taxon>
    </lineage>
</organism>
<evidence type="ECO:0000313" key="9">
    <source>
        <dbReference type="Proteomes" id="UP001369086"/>
    </source>
</evidence>
<feature type="coiled-coil region" evidence="6">
    <location>
        <begin position="186"/>
        <end position="216"/>
    </location>
</feature>
<keyword evidence="3 6" id="KW-0175">Coiled coil</keyword>
<reference evidence="8 9" key="1">
    <citation type="submission" date="2021-05" db="EMBL/GenBank/DDBJ databases">
        <authorList>
            <person name="Zahm M."/>
            <person name="Klopp C."/>
            <person name="Cabau C."/>
            <person name="Kuhl H."/>
            <person name="Suciu R."/>
            <person name="Ciorpac M."/>
            <person name="Holostenco D."/>
            <person name="Gessner J."/>
            <person name="Wuertz S."/>
            <person name="Hohne C."/>
            <person name="Stock M."/>
            <person name="Gislard M."/>
            <person name="Lluch J."/>
            <person name="Milhes M."/>
            <person name="Lampietro C."/>
            <person name="Lopez Roques C."/>
            <person name="Donnadieu C."/>
            <person name="Du K."/>
            <person name="Schartl M."/>
            <person name="Guiguen Y."/>
        </authorList>
    </citation>
    <scope>NUCLEOTIDE SEQUENCE [LARGE SCALE GENOMIC DNA]</scope>
    <source>
        <strain evidence="8">Hh-F2</strain>
        <tissue evidence="8">Blood</tissue>
    </source>
</reference>